<comment type="caution">
    <text evidence="1">The sequence shown here is derived from an EMBL/GenBank/DDBJ whole genome shotgun (WGS) entry which is preliminary data.</text>
</comment>
<dbReference type="Proteomes" id="UP000799755">
    <property type="component" value="Unassembled WGS sequence"/>
</dbReference>
<evidence type="ECO:0000313" key="2">
    <source>
        <dbReference type="Proteomes" id="UP000799755"/>
    </source>
</evidence>
<gene>
    <name evidence="1" type="ORF">BDR25DRAFT_324355</name>
</gene>
<accession>A0ACB6R0C6</accession>
<name>A0ACB6R0C6_9PLEO</name>
<dbReference type="EMBL" id="MU003502">
    <property type="protein sequence ID" value="KAF2472487.1"/>
    <property type="molecule type" value="Genomic_DNA"/>
</dbReference>
<reference evidence="1" key="1">
    <citation type="journal article" date="2020" name="Stud. Mycol.">
        <title>101 Dothideomycetes genomes: a test case for predicting lifestyles and emergence of pathogens.</title>
        <authorList>
            <person name="Haridas S."/>
            <person name="Albert R."/>
            <person name="Binder M."/>
            <person name="Bloem J."/>
            <person name="Labutti K."/>
            <person name="Salamov A."/>
            <person name="Andreopoulos B."/>
            <person name="Baker S."/>
            <person name="Barry K."/>
            <person name="Bills G."/>
            <person name="Bluhm B."/>
            <person name="Cannon C."/>
            <person name="Castanera R."/>
            <person name="Culley D."/>
            <person name="Daum C."/>
            <person name="Ezra D."/>
            <person name="Gonzalez J."/>
            <person name="Henrissat B."/>
            <person name="Kuo A."/>
            <person name="Liang C."/>
            <person name="Lipzen A."/>
            <person name="Lutzoni F."/>
            <person name="Magnuson J."/>
            <person name="Mondo S."/>
            <person name="Nolan M."/>
            <person name="Ohm R."/>
            <person name="Pangilinan J."/>
            <person name="Park H.-J."/>
            <person name="Ramirez L."/>
            <person name="Alfaro M."/>
            <person name="Sun H."/>
            <person name="Tritt A."/>
            <person name="Yoshinaga Y."/>
            <person name="Zwiers L.-H."/>
            <person name="Turgeon B."/>
            <person name="Goodwin S."/>
            <person name="Spatafora J."/>
            <person name="Crous P."/>
            <person name="Grigoriev I."/>
        </authorList>
    </citation>
    <scope>NUCLEOTIDE SEQUENCE</scope>
    <source>
        <strain evidence="1">ATCC 200398</strain>
    </source>
</reference>
<organism evidence="1 2">
    <name type="scientific">Lindgomyces ingoldianus</name>
    <dbReference type="NCBI Taxonomy" id="673940"/>
    <lineage>
        <taxon>Eukaryota</taxon>
        <taxon>Fungi</taxon>
        <taxon>Dikarya</taxon>
        <taxon>Ascomycota</taxon>
        <taxon>Pezizomycotina</taxon>
        <taxon>Dothideomycetes</taxon>
        <taxon>Pleosporomycetidae</taxon>
        <taxon>Pleosporales</taxon>
        <taxon>Lindgomycetaceae</taxon>
        <taxon>Lindgomyces</taxon>
    </lineage>
</organism>
<sequence>MKSALYAIALAATACSLCCALSIPQNDNFEVLKRGTTNLGLPSNGLTTNCISIGFLPSEGDSASPRYTMSQINAALGAKSSTYGWYAQIKSSSFDGSQLTAIMDDVKASGAVFVASVMPSINFNQISTSVADQVAAVMKKFTDEGIEVWLRFGHEMNWYVQDGTYHGTAADFVTAWKNIYNANCKGNSKVKCFWSPNCASAASLSSWWPGNEFVDIVGIDCYPKAGADVSGTSLFQQFYGDFYNTFSKPYNLPFAIGETGAGGSQKEGWLKQLVAPGLKKQYPNYVSMSWFEFDKEADFRIVMTDGNTLSQTKQTLLSGSGSCGGGEEGNTTMLGLGLQCFGALPVSLDV</sequence>
<keyword evidence="1" id="KW-0378">Hydrolase</keyword>
<protein>
    <submittedName>
        <fullName evidence="1">Glycoside hydrolase</fullName>
    </submittedName>
</protein>
<proteinExistence type="predicted"/>
<keyword evidence="2" id="KW-1185">Reference proteome</keyword>
<evidence type="ECO:0000313" key="1">
    <source>
        <dbReference type="EMBL" id="KAF2472487.1"/>
    </source>
</evidence>